<evidence type="ECO:0000313" key="12">
    <source>
        <dbReference type="Proteomes" id="UP000293360"/>
    </source>
</evidence>
<dbReference type="OrthoDB" id="437at2759"/>
<proteinExistence type="inferred from homology"/>
<dbReference type="GO" id="GO:0015986">
    <property type="term" value="P:proton motive force-driven ATP synthesis"/>
    <property type="evidence" value="ECO:0007669"/>
    <property type="project" value="InterPro"/>
</dbReference>
<gene>
    <name evidence="11" type="ORF">DL764_000315</name>
</gene>
<feature type="compositionally biased region" description="Low complexity" evidence="10">
    <location>
        <begin position="70"/>
        <end position="106"/>
    </location>
</feature>
<keyword evidence="5" id="KW-0375">Hydrogen ion transport</keyword>
<feature type="region of interest" description="Disordered" evidence="10">
    <location>
        <begin position="1"/>
        <end position="106"/>
    </location>
</feature>
<dbReference type="Proteomes" id="UP000293360">
    <property type="component" value="Unassembled WGS sequence"/>
</dbReference>
<keyword evidence="12" id="KW-1185">Reference proteome</keyword>
<evidence type="ECO:0000256" key="5">
    <source>
        <dbReference type="ARBA" id="ARBA00022781"/>
    </source>
</evidence>
<protein>
    <submittedName>
        <fullName evidence="11">Uncharacterized protein</fullName>
    </submittedName>
</protein>
<accession>A0A4Q4TVZ5</accession>
<evidence type="ECO:0000256" key="6">
    <source>
        <dbReference type="ARBA" id="ARBA00023065"/>
    </source>
</evidence>
<dbReference type="AlphaFoldDB" id="A0A4Q4TVZ5"/>
<keyword evidence="7" id="KW-0496">Mitochondrion</keyword>
<evidence type="ECO:0000256" key="10">
    <source>
        <dbReference type="SAM" id="MobiDB-lite"/>
    </source>
</evidence>
<keyword evidence="6" id="KW-0406">Ion transport</keyword>
<dbReference type="Pfam" id="PF04718">
    <property type="entry name" value="ATP-synt_G"/>
    <property type="match status" value="1"/>
</dbReference>
<dbReference type="GO" id="GO:0045259">
    <property type="term" value="C:proton-transporting ATP synthase complex"/>
    <property type="evidence" value="ECO:0007669"/>
    <property type="project" value="UniProtKB-KW"/>
</dbReference>
<keyword evidence="3" id="KW-0813">Transport</keyword>
<reference evidence="11 12" key="1">
    <citation type="submission" date="2018-06" db="EMBL/GenBank/DDBJ databases">
        <title>Complete Genomes of Monosporascus.</title>
        <authorList>
            <person name="Robinson A.J."/>
            <person name="Natvig D.O."/>
        </authorList>
    </citation>
    <scope>NUCLEOTIDE SEQUENCE [LARGE SCALE GENOMIC DNA]</scope>
    <source>
        <strain evidence="11 12">CBS 110550</strain>
    </source>
</reference>
<evidence type="ECO:0000256" key="8">
    <source>
        <dbReference type="ARBA" id="ARBA00023136"/>
    </source>
</evidence>
<comment type="similarity">
    <text evidence="2">Belongs to the ATPase g subunit family.</text>
</comment>
<dbReference type="GO" id="GO:0031966">
    <property type="term" value="C:mitochondrial membrane"/>
    <property type="evidence" value="ECO:0007669"/>
    <property type="project" value="UniProtKB-SubCell"/>
</dbReference>
<comment type="caution">
    <text evidence="11">The sequence shown here is derived from an EMBL/GenBank/DDBJ whole genome shotgun (WGS) entry which is preliminary data.</text>
</comment>
<evidence type="ECO:0000313" key="11">
    <source>
        <dbReference type="EMBL" id="RYP11018.1"/>
    </source>
</evidence>
<dbReference type="EMBL" id="QJNU01000009">
    <property type="protein sequence ID" value="RYP11018.1"/>
    <property type="molecule type" value="Genomic_DNA"/>
</dbReference>
<evidence type="ECO:0000256" key="4">
    <source>
        <dbReference type="ARBA" id="ARBA00022547"/>
    </source>
</evidence>
<evidence type="ECO:0000256" key="3">
    <source>
        <dbReference type="ARBA" id="ARBA00022448"/>
    </source>
</evidence>
<evidence type="ECO:0000256" key="7">
    <source>
        <dbReference type="ARBA" id="ARBA00023128"/>
    </source>
</evidence>
<evidence type="ECO:0000256" key="2">
    <source>
        <dbReference type="ARBA" id="ARBA00005699"/>
    </source>
</evidence>
<evidence type="ECO:0000256" key="1">
    <source>
        <dbReference type="ARBA" id="ARBA00004325"/>
    </source>
</evidence>
<dbReference type="InterPro" id="IPR006808">
    <property type="entry name" value="ATP_synth_F0_gsu_mt"/>
</dbReference>
<organism evidence="11 12">
    <name type="scientific">Monosporascus ibericus</name>
    <dbReference type="NCBI Taxonomy" id="155417"/>
    <lineage>
        <taxon>Eukaryota</taxon>
        <taxon>Fungi</taxon>
        <taxon>Dikarya</taxon>
        <taxon>Ascomycota</taxon>
        <taxon>Pezizomycotina</taxon>
        <taxon>Sordariomycetes</taxon>
        <taxon>Xylariomycetidae</taxon>
        <taxon>Xylariales</taxon>
        <taxon>Xylariales incertae sedis</taxon>
        <taxon>Monosporascus</taxon>
    </lineage>
</organism>
<keyword evidence="9" id="KW-0066">ATP synthesis</keyword>
<name>A0A4Q4TVZ5_9PEZI</name>
<comment type="subcellular location">
    <subcellularLocation>
        <location evidence="1">Mitochondrion membrane</location>
    </subcellularLocation>
</comment>
<keyword evidence="4" id="KW-0138">CF(0)</keyword>
<keyword evidence="8" id="KW-0472">Membrane</keyword>
<evidence type="ECO:0000256" key="9">
    <source>
        <dbReference type="ARBA" id="ARBA00023310"/>
    </source>
</evidence>
<dbReference type="GO" id="GO:0015078">
    <property type="term" value="F:proton transmembrane transporter activity"/>
    <property type="evidence" value="ECO:0007669"/>
    <property type="project" value="InterPro"/>
</dbReference>
<dbReference type="STRING" id="155417.A0A4Q4TVZ5"/>
<sequence>MSSAIARPLLRQTGAWSRMAARRFESTTTTKAAETAREAASKAAKTAETAREAASKATNAAETMAKESTTKASSTAKESASQTSSAVKETASSASSTAKESASQASSAAKESVSKASSSASEYTNKAAQGLTRVASSAGPAIAGAARGAANSLSKVGGRTGKMVGFIERQVPTAVFYSKVVAELAKMVFRGQKMSPPSISTFQSYYESAIKALRNPSALLQTASQTASRTAQQSGSLLQAARNINRAQVIAGGVLAAECLGFFTVGEMIGRFKIIGYHGENPAAHH</sequence>